<evidence type="ECO:0000313" key="2">
    <source>
        <dbReference type="Proteomes" id="UP001500936"/>
    </source>
</evidence>
<evidence type="ECO:0000313" key="1">
    <source>
        <dbReference type="EMBL" id="GAA4399940.1"/>
    </source>
</evidence>
<name>A0ABP8K461_9BACT</name>
<sequence>MRTIKIEVQDDLVQRLGVAAVQKLLEEELAYQRFKLLEESIQASMQAAEGVDWEKEFEHARQEAFDEYQRQHRTK</sequence>
<accession>A0ABP8K461</accession>
<reference evidence="2" key="1">
    <citation type="journal article" date="2019" name="Int. J. Syst. Evol. Microbiol.">
        <title>The Global Catalogue of Microorganisms (GCM) 10K type strain sequencing project: providing services to taxonomists for standard genome sequencing and annotation.</title>
        <authorList>
            <consortium name="The Broad Institute Genomics Platform"/>
            <consortium name="The Broad Institute Genome Sequencing Center for Infectious Disease"/>
            <person name="Wu L."/>
            <person name="Ma J."/>
        </authorList>
    </citation>
    <scope>NUCLEOTIDE SEQUENCE [LARGE SCALE GENOMIC DNA]</scope>
    <source>
        <strain evidence="2">JCM 17925</strain>
    </source>
</reference>
<keyword evidence="2" id="KW-1185">Reference proteome</keyword>
<gene>
    <name evidence="1" type="ORF">GCM10023187_12540</name>
</gene>
<dbReference type="EMBL" id="BAABHB010000002">
    <property type="protein sequence ID" value="GAA4399940.1"/>
    <property type="molecule type" value="Genomic_DNA"/>
</dbReference>
<protein>
    <submittedName>
        <fullName evidence="1">Uncharacterized protein</fullName>
    </submittedName>
</protein>
<dbReference type="Proteomes" id="UP001500936">
    <property type="component" value="Unassembled WGS sequence"/>
</dbReference>
<comment type="caution">
    <text evidence="1">The sequence shown here is derived from an EMBL/GenBank/DDBJ whole genome shotgun (WGS) entry which is preliminary data.</text>
</comment>
<proteinExistence type="predicted"/>
<organism evidence="1 2">
    <name type="scientific">Nibrella viscosa</name>
    <dbReference type="NCBI Taxonomy" id="1084524"/>
    <lineage>
        <taxon>Bacteria</taxon>
        <taxon>Pseudomonadati</taxon>
        <taxon>Bacteroidota</taxon>
        <taxon>Cytophagia</taxon>
        <taxon>Cytophagales</taxon>
        <taxon>Spirosomataceae</taxon>
        <taxon>Nibrella</taxon>
    </lineage>
</organism>
<dbReference type="RefSeq" id="WP_345265062.1">
    <property type="nucleotide sequence ID" value="NZ_BAABHB010000002.1"/>
</dbReference>